<sequence>MRKVYLGMSGLVLLAVLAQFYFAAFGAFSIPRDHASFEMHSVNGVILIPLASLLTTAVAAAARVPGRLVGLAAAPFGLVVVQILIFVLVHLVTEMTMEQSTPGAQWILGFHALNGLAIVSVAVLGVVRARRFVRTAPPRTGKTLARSDRAQEAPAGSEPALSEVTA</sequence>
<reference evidence="3" key="1">
    <citation type="journal article" date="2014" name="Int. J. Syst. Evol. Microbiol.">
        <title>Complete genome sequence of Corynebacterium casei LMG S-19264T (=DSM 44701T), isolated from a smear-ripened cheese.</title>
        <authorList>
            <consortium name="US DOE Joint Genome Institute (JGI-PGF)"/>
            <person name="Walter F."/>
            <person name="Albersmeier A."/>
            <person name="Kalinowski J."/>
            <person name="Ruckert C."/>
        </authorList>
    </citation>
    <scope>NUCLEOTIDE SEQUENCE</scope>
    <source>
        <strain evidence="3">JCM 19831</strain>
    </source>
</reference>
<keyword evidence="2" id="KW-0812">Transmembrane</keyword>
<evidence type="ECO:0000256" key="1">
    <source>
        <dbReference type="SAM" id="MobiDB-lite"/>
    </source>
</evidence>
<protein>
    <submittedName>
        <fullName evidence="3">Uncharacterized protein</fullName>
    </submittedName>
</protein>
<feature type="transmembrane region" description="Helical" evidence="2">
    <location>
        <begin position="42"/>
        <end position="61"/>
    </location>
</feature>
<dbReference type="Pfam" id="PF19728">
    <property type="entry name" value="DUF6220"/>
    <property type="match status" value="1"/>
</dbReference>
<feature type="transmembrane region" description="Helical" evidence="2">
    <location>
        <begin position="104"/>
        <end position="127"/>
    </location>
</feature>
<gene>
    <name evidence="3" type="ORF">GCM10007977_041210</name>
</gene>
<dbReference type="InterPro" id="IPR046192">
    <property type="entry name" value="DUF6220"/>
</dbReference>
<keyword evidence="4" id="KW-1185">Reference proteome</keyword>
<name>A0A917TSM7_9ACTN</name>
<comment type="caution">
    <text evidence="3">The sequence shown here is derived from an EMBL/GenBank/DDBJ whole genome shotgun (WGS) entry which is preliminary data.</text>
</comment>
<accession>A0A917TSM7</accession>
<dbReference type="RefSeq" id="WP_190251515.1">
    <property type="nucleotide sequence ID" value="NZ_BMPI01000019.1"/>
</dbReference>
<proteinExistence type="predicted"/>
<evidence type="ECO:0000256" key="2">
    <source>
        <dbReference type="SAM" id="Phobius"/>
    </source>
</evidence>
<dbReference type="EMBL" id="BMPI01000019">
    <property type="protein sequence ID" value="GGM35542.1"/>
    <property type="molecule type" value="Genomic_DNA"/>
</dbReference>
<reference evidence="3" key="2">
    <citation type="submission" date="2020-09" db="EMBL/GenBank/DDBJ databases">
        <authorList>
            <person name="Sun Q."/>
            <person name="Ohkuma M."/>
        </authorList>
    </citation>
    <scope>NUCLEOTIDE SEQUENCE</scope>
    <source>
        <strain evidence="3">JCM 19831</strain>
    </source>
</reference>
<organism evidence="3 4">
    <name type="scientific">Dactylosporangium sucinum</name>
    <dbReference type="NCBI Taxonomy" id="1424081"/>
    <lineage>
        <taxon>Bacteria</taxon>
        <taxon>Bacillati</taxon>
        <taxon>Actinomycetota</taxon>
        <taxon>Actinomycetes</taxon>
        <taxon>Micromonosporales</taxon>
        <taxon>Micromonosporaceae</taxon>
        <taxon>Dactylosporangium</taxon>
    </lineage>
</organism>
<keyword evidence="2" id="KW-0472">Membrane</keyword>
<dbReference type="Proteomes" id="UP000642070">
    <property type="component" value="Unassembled WGS sequence"/>
</dbReference>
<dbReference type="AlphaFoldDB" id="A0A917TSM7"/>
<feature type="transmembrane region" description="Helical" evidence="2">
    <location>
        <begin position="68"/>
        <end position="92"/>
    </location>
</feature>
<keyword evidence="2" id="KW-1133">Transmembrane helix</keyword>
<feature type="region of interest" description="Disordered" evidence="1">
    <location>
        <begin position="139"/>
        <end position="166"/>
    </location>
</feature>
<evidence type="ECO:0000313" key="3">
    <source>
        <dbReference type="EMBL" id="GGM35542.1"/>
    </source>
</evidence>
<evidence type="ECO:0000313" key="4">
    <source>
        <dbReference type="Proteomes" id="UP000642070"/>
    </source>
</evidence>